<comment type="caution">
    <text evidence="1">The sequence shown here is derived from an EMBL/GenBank/DDBJ whole genome shotgun (WGS) entry which is preliminary data.</text>
</comment>
<accession>A0A2T5MEB4</accession>
<organism evidence="1 2">
    <name type="scientific">Stenotrophobium rhamnosiphilum</name>
    <dbReference type="NCBI Taxonomy" id="2029166"/>
    <lineage>
        <taxon>Bacteria</taxon>
        <taxon>Pseudomonadati</taxon>
        <taxon>Pseudomonadota</taxon>
        <taxon>Gammaproteobacteria</taxon>
        <taxon>Nevskiales</taxon>
        <taxon>Nevskiaceae</taxon>
        <taxon>Stenotrophobium</taxon>
    </lineage>
</organism>
<protein>
    <submittedName>
        <fullName evidence="1">Uncharacterized protein</fullName>
    </submittedName>
</protein>
<keyword evidence="2" id="KW-1185">Reference proteome</keyword>
<sequence length="76" mass="8843">MNSETQIVRPIRDPAEKHSVQLKRDLQLMKDYLMMCTRKEDWHGVMDASADIREIVAKLSILTPPARHEHAFKDEA</sequence>
<dbReference type="RefSeq" id="WP_107940503.1">
    <property type="nucleotide sequence ID" value="NZ_QANS01000004.1"/>
</dbReference>
<evidence type="ECO:0000313" key="1">
    <source>
        <dbReference type="EMBL" id="PTU30918.1"/>
    </source>
</evidence>
<proteinExistence type="predicted"/>
<dbReference type="AlphaFoldDB" id="A0A2T5MEB4"/>
<evidence type="ECO:0000313" key="2">
    <source>
        <dbReference type="Proteomes" id="UP000244248"/>
    </source>
</evidence>
<dbReference type="OrthoDB" id="7066755at2"/>
<reference evidence="1 2" key="1">
    <citation type="submission" date="2018-04" db="EMBL/GenBank/DDBJ databases">
        <title>Novel species isolated from glacier.</title>
        <authorList>
            <person name="Liu Q."/>
            <person name="Xin Y.-H."/>
        </authorList>
    </citation>
    <scope>NUCLEOTIDE SEQUENCE [LARGE SCALE GENOMIC DNA]</scope>
    <source>
        <strain evidence="1 2">GT1R17</strain>
    </source>
</reference>
<gene>
    <name evidence="1" type="ORF">CJD38_11440</name>
</gene>
<name>A0A2T5MEB4_9GAMM</name>
<dbReference type="EMBL" id="QANS01000004">
    <property type="protein sequence ID" value="PTU30918.1"/>
    <property type="molecule type" value="Genomic_DNA"/>
</dbReference>
<dbReference type="Proteomes" id="UP000244248">
    <property type="component" value="Unassembled WGS sequence"/>
</dbReference>